<feature type="transmembrane region" description="Helical" evidence="1">
    <location>
        <begin position="128"/>
        <end position="150"/>
    </location>
</feature>
<evidence type="ECO:0000313" key="3">
    <source>
        <dbReference type="Proteomes" id="UP001432027"/>
    </source>
</evidence>
<dbReference type="PANTHER" id="PTHR31627:SF42">
    <property type="entry name" value="G_PROTEIN_RECEP_F1_2 DOMAIN-CONTAINING PROTEIN-RELATED"/>
    <property type="match status" value="1"/>
</dbReference>
<dbReference type="InterPro" id="IPR051119">
    <property type="entry name" value="Nematode_SR-like"/>
</dbReference>
<gene>
    <name evidence="2" type="ORF">PENTCL1PPCAC_17037</name>
</gene>
<feature type="transmembrane region" description="Helical" evidence="1">
    <location>
        <begin position="45"/>
        <end position="66"/>
    </location>
</feature>
<evidence type="ECO:0000313" key="2">
    <source>
        <dbReference type="EMBL" id="GMS94862.1"/>
    </source>
</evidence>
<organism evidence="2 3">
    <name type="scientific">Pristionchus entomophagus</name>
    <dbReference type="NCBI Taxonomy" id="358040"/>
    <lineage>
        <taxon>Eukaryota</taxon>
        <taxon>Metazoa</taxon>
        <taxon>Ecdysozoa</taxon>
        <taxon>Nematoda</taxon>
        <taxon>Chromadorea</taxon>
        <taxon>Rhabditida</taxon>
        <taxon>Rhabditina</taxon>
        <taxon>Diplogasteromorpha</taxon>
        <taxon>Diplogasteroidea</taxon>
        <taxon>Neodiplogasteridae</taxon>
        <taxon>Pristionchus</taxon>
    </lineage>
</organism>
<dbReference type="EMBL" id="BTSX01000004">
    <property type="protein sequence ID" value="GMS94862.1"/>
    <property type="molecule type" value="Genomic_DNA"/>
</dbReference>
<feature type="non-terminal residue" evidence="2">
    <location>
        <position position="151"/>
    </location>
</feature>
<dbReference type="AlphaFoldDB" id="A0AAV5TL16"/>
<dbReference type="Proteomes" id="UP001432027">
    <property type="component" value="Unassembled WGS sequence"/>
</dbReference>
<keyword evidence="3" id="KW-1185">Reference proteome</keyword>
<feature type="transmembrane region" description="Helical" evidence="1">
    <location>
        <begin position="12"/>
        <end position="33"/>
    </location>
</feature>
<dbReference type="SUPFAM" id="SSF81321">
    <property type="entry name" value="Family A G protein-coupled receptor-like"/>
    <property type="match status" value="1"/>
</dbReference>
<dbReference type="PANTHER" id="PTHR31627">
    <property type="entry name" value="SERPENTINE RECEPTOR CLASS GAMMA-RELATED"/>
    <property type="match status" value="1"/>
</dbReference>
<accession>A0AAV5TL16</accession>
<reference evidence="2" key="1">
    <citation type="submission" date="2023-10" db="EMBL/GenBank/DDBJ databases">
        <title>Genome assembly of Pristionchus species.</title>
        <authorList>
            <person name="Yoshida K."/>
            <person name="Sommer R.J."/>
        </authorList>
    </citation>
    <scope>NUCLEOTIDE SEQUENCE</scope>
    <source>
        <strain evidence="2">RS0144</strain>
    </source>
</reference>
<name>A0AAV5TL16_9BILA</name>
<feature type="non-terminal residue" evidence="2">
    <location>
        <position position="1"/>
    </location>
</feature>
<dbReference type="Pfam" id="PF10323">
    <property type="entry name" value="7TM_GPCR_Srv"/>
    <property type="match status" value="1"/>
</dbReference>
<sequence>QSEMDLERPQLYYFLPPFTIVSLFLYIQILIEIFRKRRLVVYDSFFYRMICSQSLYDMSYVIMYFVMEIPQDWPSMYSFLVGMNGIVLPQLVYAHVYLCLFAQTLGVTMMSLSRLLLVCHPTHKITKALKYLCVQEVIIYHFVLPAIYAWW</sequence>
<protein>
    <recommendedName>
        <fullName evidence="4">G protein-coupled receptor</fullName>
    </recommendedName>
</protein>
<dbReference type="InterPro" id="IPR019426">
    <property type="entry name" value="7TM_GPCR_serpentine_rcpt_Srv"/>
</dbReference>
<evidence type="ECO:0008006" key="4">
    <source>
        <dbReference type="Google" id="ProtNLM"/>
    </source>
</evidence>
<dbReference type="Gene3D" id="1.20.1070.10">
    <property type="entry name" value="Rhodopsin 7-helix transmembrane proteins"/>
    <property type="match status" value="1"/>
</dbReference>
<proteinExistence type="predicted"/>
<evidence type="ECO:0000256" key="1">
    <source>
        <dbReference type="SAM" id="Phobius"/>
    </source>
</evidence>
<keyword evidence="1" id="KW-0472">Membrane</keyword>
<comment type="caution">
    <text evidence="2">The sequence shown here is derived from an EMBL/GenBank/DDBJ whole genome shotgun (WGS) entry which is preliminary data.</text>
</comment>
<keyword evidence="1" id="KW-0812">Transmembrane</keyword>
<feature type="transmembrane region" description="Helical" evidence="1">
    <location>
        <begin position="86"/>
        <end position="107"/>
    </location>
</feature>
<keyword evidence="1" id="KW-1133">Transmembrane helix</keyword>